<keyword evidence="3" id="KW-1185">Reference proteome</keyword>
<gene>
    <name evidence="2" type="primary">pilM</name>
    <name evidence="2" type="ORF">I6I06_13400</name>
</gene>
<dbReference type="InterPro" id="IPR003494">
    <property type="entry name" value="SHS2_FtsA"/>
</dbReference>
<reference evidence="2 3" key="1">
    <citation type="submission" date="2020-12" db="EMBL/GenBank/DDBJ databases">
        <title>FDA dAtabase for Regulatory Grade micrObial Sequences (FDA-ARGOS): Supporting development and validation of Infectious Disease Dx tests.</title>
        <authorList>
            <person name="Nelson B."/>
            <person name="Plummer A."/>
            <person name="Tallon L."/>
            <person name="Sadzewicz L."/>
            <person name="Zhao X."/>
            <person name="Boylan J."/>
            <person name="Ott S."/>
            <person name="Bowen H."/>
            <person name="Vavikolanu K."/>
            <person name="Mehta A."/>
            <person name="Aluvathingal J."/>
            <person name="Nadendla S."/>
            <person name="Myers T."/>
            <person name="Yan Y."/>
            <person name="Sichtig H."/>
        </authorList>
    </citation>
    <scope>NUCLEOTIDE SEQUENCE [LARGE SCALE GENOMIC DNA]</scope>
    <source>
        <strain evidence="2 3">FDAARGOS_1049</strain>
    </source>
</reference>
<organism evidence="2 3">
    <name type="scientific">Paraburkholderia ginsengisoli</name>
    <dbReference type="NCBI Taxonomy" id="311231"/>
    <lineage>
        <taxon>Bacteria</taxon>
        <taxon>Pseudomonadati</taxon>
        <taxon>Pseudomonadota</taxon>
        <taxon>Betaproteobacteria</taxon>
        <taxon>Burkholderiales</taxon>
        <taxon>Burkholderiaceae</taxon>
        <taxon>Paraburkholderia</taxon>
    </lineage>
</organism>
<dbReference type="InterPro" id="IPR005883">
    <property type="entry name" value="PilM"/>
</dbReference>
<evidence type="ECO:0000313" key="2">
    <source>
        <dbReference type="EMBL" id="QQC63287.1"/>
    </source>
</evidence>
<accession>A0A7T4T7Y0</accession>
<dbReference type="Pfam" id="PF11104">
    <property type="entry name" value="PilM_2"/>
    <property type="match status" value="1"/>
</dbReference>
<sequence length="330" mass="34961">MGFRNSWLQAVRSGRQRFAAGIDVGSQNVRLVVLSQRSRARGALYLEYVSTVPLACGAMAGTEIADRQAVARALRDAFASLPRACATHALRCAMAVPASATSTTTVPFARLAAQSHCAEDGGHDLAELEPAVMGEAERIAGIERHALAVDWFVDEAPSPIRSVKIAATARQHLEARMECAATAGISLSAIDGEPHAALRAMRYAASRELDPLEPYVALWIGSDGVYGWRIVDDSIASEMRYPAPEHTDLADALRDLAYGPELDCALVSGEVDLLDGVGFSLADIGDVLGCTVLPFECAPLAGLMRPLSDDLLHEPAGAVAFGLALRGVIE</sequence>
<evidence type="ECO:0000313" key="3">
    <source>
        <dbReference type="Proteomes" id="UP000595610"/>
    </source>
</evidence>
<name>A0A7T4T7Y0_9BURK</name>
<dbReference type="AlphaFoldDB" id="A0A7T4T7Y0"/>
<dbReference type="SUPFAM" id="SSF53067">
    <property type="entry name" value="Actin-like ATPase domain"/>
    <property type="match status" value="1"/>
</dbReference>
<dbReference type="Gene3D" id="3.30.420.40">
    <property type="match status" value="1"/>
</dbReference>
<dbReference type="GO" id="GO:0051301">
    <property type="term" value="P:cell division"/>
    <property type="evidence" value="ECO:0007669"/>
    <property type="project" value="InterPro"/>
</dbReference>
<dbReference type="EMBL" id="CP066075">
    <property type="protein sequence ID" value="QQC63287.1"/>
    <property type="molecule type" value="Genomic_DNA"/>
</dbReference>
<proteinExistence type="predicted"/>
<dbReference type="KEGG" id="pgis:I6I06_13400"/>
<dbReference type="SMART" id="SM00842">
    <property type="entry name" value="FtsA"/>
    <property type="match status" value="1"/>
</dbReference>
<dbReference type="Proteomes" id="UP000595610">
    <property type="component" value="Chromosome 1"/>
</dbReference>
<dbReference type="RefSeq" id="WP_042329233.1">
    <property type="nucleotide sequence ID" value="NZ_CP066075.1"/>
</dbReference>
<feature type="domain" description="SHS2" evidence="1">
    <location>
        <begin position="19"/>
        <end position="201"/>
    </location>
</feature>
<dbReference type="InterPro" id="IPR043129">
    <property type="entry name" value="ATPase_NBD"/>
</dbReference>
<protein>
    <submittedName>
        <fullName evidence="2">Pilus assembly protein PilM</fullName>
    </submittedName>
</protein>
<evidence type="ECO:0000259" key="1">
    <source>
        <dbReference type="SMART" id="SM00842"/>
    </source>
</evidence>